<keyword evidence="3" id="KW-0496">Mitochondrion</keyword>
<comment type="subcellular location">
    <subcellularLocation>
        <location evidence="1">Mitochondrion</location>
    </subcellularLocation>
</comment>
<evidence type="ECO:0000256" key="5">
    <source>
        <dbReference type="SAM" id="MobiDB-lite"/>
    </source>
</evidence>
<evidence type="ECO:0000313" key="7">
    <source>
        <dbReference type="EMBL" id="KAF2724028.1"/>
    </source>
</evidence>
<evidence type="ECO:0000313" key="8">
    <source>
        <dbReference type="Proteomes" id="UP000799441"/>
    </source>
</evidence>
<comment type="caution">
    <text evidence="7">The sequence shown here is derived from an EMBL/GenBank/DDBJ whole genome shotgun (WGS) entry which is preliminary data.</text>
</comment>
<keyword evidence="8" id="KW-1185">Reference proteome</keyword>
<feature type="domain" description="Ribosomal protein/NADH dehydrogenase" evidence="6">
    <location>
        <begin position="40"/>
        <end position="147"/>
    </location>
</feature>
<evidence type="ECO:0000259" key="6">
    <source>
        <dbReference type="SMART" id="SM00916"/>
    </source>
</evidence>
<dbReference type="InterPro" id="IPR040049">
    <property type="entry name" value="Ribosomal_mS25/mL61"/>
</dbReference>
<dbReference type="SUPFAM" id="SSF52833">
    <property type="entry name" value="Thioredoxin-like"/>
    <property type="match status" value="1"/>
</dbReference>
<sequence>MSLAQRMRALQSRLLAIRLGSGAYVLPKDIKRIHLTFAQKINGGHAGPRHFWREELVRLKYHNPAVSMTVARHQQPEGPATLSVHYASPDAAQTSSSATSSPASTASTAAGSTPSSANPTEKVETIDMKFKPNSEILTELVRLTKAYPVEPTPEDREQIQALEEQKKRSERDSKLSQEVRARKKREQEMLEQARGEIAAQSS</sequence>
<feature type="compositionally biased region" description="Basic and acidic residues" evidence="5">
    <location>
        <begin position="162"/>
        <end position="194"/>
    </location>
</feature>
<evidence type="ECO:0000256" key="2">
    <source>
        <dbReference type="ARBA" id="ARBA00022980"/>
    </source>
</evidence>
<keyword evidence="2" id="KW-0689">Ribosomal protein</keyword>
<dbReference type="AlphaFoldDB" id="A0A9P4QE80"/>
<evidence type="ECO:0000256" key="4">
    <source>
        <dbReference type="ARBA" id="ARBA00023274"/>
    </source>
</evidence>
<dbReference type="SMART" id="SM00916">
    <property type="entry name" value="L51_S25_CI-B8"/>
    <property type="match status" value="1"/>
</dbReference>
<organism evidence="7 8">
    <name type="scientific">Polychaeton citri CBS 116435</name>
    <dbReference type="NCBI Taxonomy" id="1314669"/>
    <lineage>
        <taxon>Eukaryota</taxon>
        <taxon>Fungi</taxon>
        <taxon>Dikarya</taxon>
        <taxon>Ascomycota</taxon>
        <taxon>Pezizomycotina</taxon>
        <taxon>Dothideomycetes</taxon>
        <taxon>Dothideomycetidae</taxon>
        <taxon>Capnodiales</taxon>
        <taxon>Capnodiaceae</taxon>
        <taxon>Polychaeton</taxon>
    </lineage>
</organism>
<proteinExistence type="predicted"/>
<reference evidence="7" key="1">
    <citation type="journal article" date="2020" name="Stud. Mycol.">
        <title>101 Dothideomycetes genomes: a test case for predicting lifestyles and emergence of pathogens.</title>
        <authorList>
            <person name="Haridas S."/>
            <person name="Albert R."/>
            <person name="Binder M."/>
            <person name="Bloem J."/>
            <person name="Labutti K."/>
            <person name="Salamov A."/>
            <person name="Andreopoulos B."/>
            <person name="Baker S."/>
            <person name="Barry K."/>
            <person name="Bills G."/>
            <person name="Bluhm B."/>
            <person name="Cannon C."/>
            <person name="Castanera R."/>
            <person name="Culley D."/>
            <person name="Daum C."/>
            <person name="Ezra D."/>
            <person name="Gonzalez J."/>
            <person name="Henrissat B."/>
            <person name="Kuo A."/>
            <person name="Liang C."/>
            <person name="Lipzen A."/>
            <person name="Lutzoni F."/>
            <person name="Magnuson J."/>
            <person name="Mondo S."/>
            <person name="Nolan M."/>
            <person name="Ohm R."/>
            <person name="Pangilinan J."/>
            <person name="Park H.-J."/>
            <person name="Ramirez L."/>
            <person name="Alfaro M."/>
            <person name="Sun H."/>
            <person name="Tritt A."/>
            <person name="Yoshinaga Y."/>
            <person name="Zwiers L.-H."/>
            <person name="Turgeon B."/>
            <person name="Goodwin S."/>
            <person name="Spatafora J."/>
            <person name="Crous P."/>
            <person name="Grigoriev I."/>
        </authorList>
    </citation>
    <scope>NUCLEOTIDE SEQUENCE</scope>
    <source>
        <strain evidence="7">CBS 116435</strain>
    </source>
</reference>
<feature type="compositionally biased region" description="Low complexity" evidence="5">
    <location>
        <begin position="90"/>
        <end position="120"/>
    </location>
</feature>
<dbReference type="Proteomes" id="UP000799441">
    <property type="component" value="Unassembled WGS sequence"/>
</dbReference>
<accession>A0A9P4QE80</accession>
<dbReference type="PANTHER" id="PTHR13274:SF2">
    <property type="entry name" value="SMALL RIBOSOMAL SUBUNIT PROTEIN MS25"/>
    <property type="match status" value="1"/>
</dbReference>
<dbReference type="PANTHER" id="PTHR13274">
    <property type="entry name" value="MITOCHONDRIAL RIBOSOMAL PROTEIN S25"/>
    <property type="match status" value="1"/>
</dbReference>
<dbReference type="GO" id="GO:1990904">
    <property type="term" value="C:ribonucleoprotein complex"/>
    <property type="evidence" value="ECO:0007669"/>
    <property type="project" value="UniProtKB-KW"/>
</dbReference>
<feature type="region of interest" description="Disordered" evidence="5">
    <location>
        <begin position="162"/>
        <end position="202"/>
    </location>
</feature>
<dbReference type="GO" id="GO:0005840">
    <property type="term" value="C:ribosome"/>
    <property type="evidence" value="ECO:0007669"/>
    <property type="project" value="UniProtKB-KW"/>
</dbReference>
<evidence type="ECO:0000256" key="3">
    <source>
        <dbReference type="ARBA" id="ARBA00023128"/>
    </source>
</evidence>
<dbReference type="EMBL" id="MU003773">
    <property type="protein sequence ID" value="KAF2724028.1"/>
    <property type="molecule type" value="Genomic_DNA"/>
</dbReference>
<keyword evidence="4" id="KW-0687">Ribonucleoprotein</keyword>
<feature type="region of interest" description="Disordered" evidence="5">
    <location>
        <begin position="90"/>
        <end position="127"/>
    </location>
</feature>
<dbReference type="Gene3D" id="3.40.30.10">
    <property type="entry name" value="Glutaredoxin"/>
    <property type="match status" value="1"/>
</dbReference>
<name>A0A9P4QE80_9PEZI</name>
<dbReference type="OrthoDB" id="1696305at2759"/>
<evidence type="ECO:0000256" key="1">
    <source>
        <dbReference type="ARBA" id="ARBA00004173"/>
    </source>
</evidence>
<dbReference type="GO" id="GO:0005739">
    <property type="term" value="C:mitochondrion"/>
    <property type="evidence" value="ECO:0007669"/>
    <property type="project" value="UniProtKB-SubCell"/>
</dbReference>
<dbReference type="InterPro" id="IPR036249">
    <property type="entry name" value="Thioredoxin-like_sf"/>
</dbReference>
<dbReference type="GO" id="GO:0003735">
    <property type="term" value="F:structural constituent of ribosome"/>
    <property type="evidence" value="ECO:0007669"/>
    <property type="project" value="InterPro"/>
</dbReference>
<dbReference type="InterPro" id="IPR007741">
    <property type="entry name" value="Ribosomal_mL43/mS25/NADH_DH"/>
</dbReference>
<dbReference type="Pfam" id="PF05047">
    <property type="entry name" value="L51_S25_CI-B8"/>
    <property type="match status" value="1"/>
</dbReference>
<gene>
    <name evidence="7" type="ORF">K431DRAFT_241630</name>
</gene>
<protein>
    <recommendedName>
        <fullName evidence="6">Ribosomal protein/NADH dehydrogenase domain-containing protein</fullName>
    </recommendedName>
</protein>